<dbReference type="PANTHER" id="PTHR45008:SF1">
    <property type="entry name" value="PTS SYSTEM GLUCOSE-SPECIFIC EIIA COMPONENT"/>
    <property type="match status" value="1"/>
</dbReference>
<reference evidence="7 8" key="3">
    <citation type="journal article" date="2020" name="Int. J. Syst. Evol. Microbiol.">
        <title>Corynebacterium silvaticum sp. nov., a unique group of NTTB corynebacteria in wild boar and roe deer.</title>
        <authorList>
            <person name="Dangel A."/>
            <person name="Berger A."/>
            <person name="Rau J."/>
            <person name="Eisenberg T."/>
            <person name="Kampfer P."/>
            <person name="Margos G."/>
            <person name="Contzen M."/>
            <person name="Busse H.J."/>
            <person name="Konrad R."/>
            <person name="Peters M."/>
            <person name="Sting R."/>
            <person name="Sing A."/>
        </authorList>
    </citation>
    <scope>NUCLEOTIDE SEQUENCE [LARGE SCALE GENOMIC DNA]</scope>
    <source>
        <strain evidence="7 8">PO100/5</strain>
    </source>
</reference>
<evidence type="ECO:0000256" key="5">
    <source>
        <dbReference type="ARBA" id="ARBA00022683"/>
    </source>
</evidence>
<dbReference type="Proteomes" id="UP000195652">
    <property type="component" value="Chromosome"/>
</dbReference>
<gene>
    <name evidence="7" type="ORF">CBE74_00830</name>
</gene>
<dbReference type="GO" id="GO:0016301">
    <property type="term" value="F:kinase activity"/>
    <property type="evidence" value="ECO:0007669"/>
    <property type="project" value="UniProtKB-KW"/>
</dbReference>
<dbReference type="GO" id="GO:0005737">
    <property type="term" value="C:cytoplasm"/>
    <property type="evidence" value="ECO:0007669"/>
    <property type="project" value="UniProtKB-SubCell"/>
</dbReference>
<comment type="subcellular location">
    <subcellularLocation>
        <location evidence="1">Cytoplasm</location>
    </subcellularLocation>
</comment>
<dbReference type="EMBL" id="CP021417">
    <property type="protein sequence ID" value="ARU45295.1"/>
    <property type="molecule type" value="Genomic_DNA"/>
</dbReference>
<evidence type="ECO:0000256" key="3">
    <source>
        <dbReference type="ARBA" id="ARBA00022597"/>
    </source>
</evidence>
<dbReference type="InterPro" id="IPR011055">
    <property type="entry name" value="Dup_hybrid_motif"/>
</dbReference>
<keyword evidence="2" id="KW-0813">Transport</keyword>
<dbReference type="GO" id="GO:0009401">
    <property type="term" value="P:phosphoenolpyruvate-dependent sugar phosphotransferase system"/>
    <property type="evidence" value="ECO:0007669"/>
    <property type="project" value="UniProtKB-KW"/>
</dbReference>
<evidence type="ECO:0000313" key="8">
    <source>
        <dbReference type="Proteomes" id="UP000195652"/>
    </source>
</evidence>
<evidence type="ECO:0000256" key="1">
    <source>
        <dbReference type="ARBA" id="ARBA00004496"/>
    </source>
</evidence>
<dbReference type="KEGG" id="csil:CBE74_00830"/>
<reference evidence="7 8" key="2">
    <citation type="journal article" date="2020" name="Antonie Van Leeuwenhoek">
        <title>Phylogenomic characterisation of a novel corynebacterial species pathogenic to animals.</title>
        <authorList>
            <person name="Moller J."/>
            <person name="Musella L."/>
            <person name="Melnikov V."/>
            <person name="Geissdorfer W."/>
            <person name="Burkovski A."/>
            <person name="Sangal V."/>
        </authorList>
    </citation>
    <scope>NUCLEOTIDE SEQUENCE [LARGE SCALE GENOMIC DNA]</scope>
    <source>
        <strain evidence="7 8">PO100/5</strain>
    </source>
</reference>
<dbReference type="InterPro" id="IPR050890">
    <property type="entry name" value="PTS_EIIA_component"/>
</dbReference>
<dbReference type="InterPro" id="IPR001127">
    <property type="entry name" value="PTS_EIIA_1_perm"/>
</dbReference>
<evidence type="ECO:0000256" key="6">
    <source>
        <dbReference type="ARBA" id="ARBA00022777"/>
    </source>
</evidence>
<keyword evidence="3" id="KW-0762">Sugar transport</keyword>
<keyword evidence="6" id="KW-0418">Kinase</keyword>
<protein>
    <submittedName>
        <fullName evidence="7">Glucose PTS transporter subunit IIA</fullName>
    </submittedName>
</protein>
<dbReference type="AlphaFoldDB" id="A0A7Y4PA08"/>
<dbReference type="Gene3D" id="2.70.70.10">
    <property type="entry name" value="Glucose Permease (Domain IIA)"/>
    <property type="match status" value="1"/>
</dbReference>
<evidence type="ECO:0000313" key="7">
    <source>
        <dbReference type="EMBL" id="ARU45295.1"/>
    </source>
</evidence>
<dbReference type="NCBIfam" id="TIGR00830">
    <property type="entry name" value="PTBA"/>
    <property type="match status" value="1"/>
</dbReference>
<dbReference type="OrthoDB" id="9797715at2"/>
<keyword evidence="8" id="KW-1185">Reference proteome</keyword>
<keyword evidence="5" id="KW-0598">Phosphotransferase system</keyword>
<dbReference type="PROSITE" id="PS51093">
    <property type="entry name" value="PTS_EIIA_TYPE_1"/>
    <property type="match status" value="1"/>
</dbReference>
<dbReference type="GeneID" id="75006845"/>
<dbReference type="Pfam" id="PF00358">
    <property type="entry name" value="PTS_EIIA_1"/>
    <property type="match status" value="1"/>
</dbReference>
<evidence type="ECO:0000256" key="2">
    <source>
        <dbReference type="ARBA" id="ARBA00022448"/>
    </source>
</evidence>
<name>A0A7Y4PA08_9CORY</name>
<evidence type="ECO:0000256" key="4">
    <source>
        <dbReference type="ARBA" id="ARBA00022679"/>
    </source>
</evidence>
<dbReference type="PROSITE" id="PS00371">
    <property type="entry name" value="PTS_EIIA_TYPE_1_HIS"/>
    <property type="match status" value="1"/>
</dbReference>
<proteinExistence type="predicted"/>
<dbReference type="SUPFAM" id="SSF51261">
    <property type="entry name" value="Duplicated hybrid motif"/>
    <property type="match status" value="1"/>
</dbReference>
<sequence>MFGFAKKKVVVIPPIDAPLLPLSSVSDEVFSSGMMGEGFAVQPVQGTGDAGVGDIVVPVSGTLVTVFKTGHAFAIKTPEGLEVLVHIGLDTVGMTGRGFVSHKSSGQDVVQGETVITVDFDAVRAAGCDPVTLVVFTNKKCVDHVESDAGKVTVFLN</sequence>
<keyword evidence="4" id="KW-0808">Transferase</keyword>
<reference evidence="7 8" key="4">
    <citation type="journal article" date="2020" name="PLoS ONE">
        <title>Taxonomic classification of strain PO100/5 shows a broader geographic distribution and genetic markers of the recently described Corynebacterium silvaticum.</title>
        <authorList>
            <person name="Viana M.V.C."/>
            <person name="Profeta R."/>
            <person name="da Silva A.L."/>
            <person name="Hurtado R."/>
            <person name="Cerqueira J.C."/>
            <person name="Ribeiro B.F.S."/>
            <person name="Almeida M.O."/>
            <person name="Morais-Rodrigues F."/>
            <person name="Soares S.C."/>
            <person name="Oliveira M."/>
            <person name="Tavares L."/>
            <person name="Figueiredo H."/>
            <person name="Wattam A.R."/>
            <person name="Barh D."/>
            <person name="Ghosh P."/>
            <person name="Silva A."/>
            <person name="Azevedo V."/>
        </authorList>
    </citation>
    <scope>NUCLEOTIDE SEQUENCE [LARGE SCALE GENOMIC DNA]</scope>
    <source>
        <strain evidence="7 8">PO100/5</strain>
    </source>
</reference>
<reference evidence="7 8" key="1">
    <citation type="journal article" date="2014" name="BMC Vet. Res.">
        <title>First report of Corynebacterium pseudotuberculosis from caseous lymphadenitis lesions in Black Alentejano pig (Sus scrofa domesticus).</title>
        <authorList>
            <person name="Oliveira M."/>
            <person name="Barroco C."/>
            <person name="Mottola C."/>
            <person name="Santos R."/>
            <person name="Lemsaddek A."/>
            <person name="Tavares L."/>
            <person name="Semedo-Lemsaddek T."/>
        </authorList>
    </citation>
    <scope>NUCLEOTIDE SEQUENCE [LARGE SCALE GENOMIC DNA]</scope>
    <source>
        <strain evidence="7 8">PO100/5</strain>
    </source>
</reference>
<accession>A0A7Y4PA08</accession>
<dbReference type="PANTHER" id="PTHR45008">
    <property type="entry name" value="PTS SYSTEM GLUCOSE-SPECIFIC EIIA COMPONENT"/>
    <property type="match status" value="1"/>
</dbReference>
<organism evidence="7 8">
    <name type="scientific">Corynebacterium silvaticum</name>
    <dbReference type="NCBI Taxonomy" id="2320431"/>
    <lineage>
        <taxon>Bacteria</taxon>
        <taxon>Bacillati</taxon>
        <taxon>Actinomycetota</taxon>
        <taxon>Actinomycetes</taxon>
        <taxon>Mycobacteriales</taxon>
        <taxon>Corynebacteriaceae</taxon>
        <taxon>Corynebacterium</taxon>
    </lineage>
</organism>
<dbReference type="RefSeq" id="WP_087453182.1">
    <property type="nucleotide sequence ID" value="NZ_CP021417.2"/>
</dbReference>